<feature type="region of interest" description="Disordered" evidence="1">
    <location>
        <begin position="28"/>
        <end position="55"/>
    </location>
</feature>
<dbReference type="PANTHER" id="PTHR31157">
    <property type="entry name" value="SCP DOMAIN-CONTAINING PROTEIN"/>
    <property type="match status" value="1"/>
</dbReference>
<evidence type="ECO:0000256" key="1">
    <source>
        <dbReference type="SAM" id="MobiDB-lite"/>
    </source>
</evidence>
<gene>
    <name evidence="4" type="ORF">GCM10008967_19290</name>
</gene>
<dbReference type="InterPro" id="IPR014044">
    <property type="entry name" value="CAP_dom"/>
</dbReference>
<proteinExistence type="predicted"/>
<sequence>MKTLLLFVVSLLSMGTILTGCANNDAGQGGNNDQPQNVTYQPGNQNNMQGTPNINREDVREMIPDNLRPYVNEGDIQVRRYEYRYGQVPQGGNAPGGQAPQGTPGAQAPGGTAPGGQEQGTPGGQEGENVPNNEPTDGTVKNIERQVVELTNQERQRNGLSPLKLNEKLSDVARLKSQDMRDKNYFAHNSPTYGSPFEMMQQFHVQYQTAGENIAAGQRSAQEVVQQWMDSPGHRKNILNPEFTEIGVGHVEGGNMGVYWTQMFIKPR</sequence>
<dbReference type="Pfam" id="PF00188">
    <property type="entry name" value="CAP"/>
    <property type="match status" value="1"/>
</dbReference>
<name>A0ABP3FY63_9BACI</name>
<feature type="domain" description="SCP" evidence="3">
    <location>
        <begin position="149"/>
        <end position="264"/>
    </location>
</feature>
<reference evidence="5" key="1">
    <citation type="journal article" date="2019" name="Int. J. Syst. Evol. Microbiol.">
        <title>The Global Catalogue of Microorganisms (GCM) 10K type strain sequencing project: providing services to taxonomists for standard genome sequencing and annotation.</title>
        <authorList>
            <consortium name="The Broad Institute Genomics Platform"/>
            <consortium name="The Broad Institute Genome Sequencing Center for Infectious Disease"/>
            <person name="Wu L."/>
            <person name="Ma J."/>
        </authorList>
    </citation>
    <scope>NUCLEOTIDE SEQUENCE [LARGE SCALE GENOMIC DNA]</scope>
    <source>
        <strain evidence="5">JCM 9731</strain>
    </source>
</reference>
<dbReference type="PROSITE" id="PS51257">
    <property type="entry name" value="PROKAR_LIPOPROTEIN"/>
    <property type="match status" value="1"/>
</dbReference>
<feature type="compositionally biased region" description="Low complexity" evidence="1">
    <location>
        <begin position="28"/>
        <end position="37"/>
    </location>
</feature>
<accession>A0ABP3FY63</accession>
<dbReference type="InterPro" id="IPR035940">
    <property type="entry name" value="CAP_sf"/>
</dbReference>
<keyword evidence="5" id="KW-1185">Reference proteome</keyword>
<protein>
    <recommendedName>
        <fullName evidence="3">SCP domain-containing protein</fullName>
    </recommendedName>
</protein>
<dbReference type="EMBL" id="BAAADJ010000020">
    <property type="protein sequence ID" value="GAA0328910.1"/>
    <property type="molecule type" value="Genomic_DNA"/>
</dbReference>
<dbReference type="InterPro" id="IPR014258">
    <property type="entry name" value="CAP_domain_YkwD-like"/>
</dbReference>
<feature type="compositionally biased region" description="Polar residues" evidence="1">
    <location>
        <begin position="38"/>
        <end position="54"/>
    </location>
</feature>
<comment type="caution">
    <text evidence="4">The sequence shown here is derived from an EMBL/GenBank/DDBJ whole genome shotgun (WGS) entry which is preliminary data.</text>
</comment>
<keyword evidence="2" id="KW-0732">Signal</keyword>
<feature type="chain" id="PRO_5045591309" description="SCP domain-containing protein" evidence="2">
    <location>
        <begin position="23"/>
        <end position="268"/>
    </location>
</feature>
<evidence type="ECO:0000256" key="2">
    <source>
        <dbReference type="SAM" id="SignalP"/>
    </source>
</evidence>
<evidence type="ECO:0000313" key="4">
    <source>
        <dbReference type="EMBL" id="GAA0328910.1"/>
    </source>
</evidence>
<dbReference type="SUPFAM" id="SSF55797">
    <property type="entry name" value="PR-1-like"/>
    <property type="match status" value="1"/>
</dbReference>
<feature type="compositionally biased region" description="Low complexity" evidence="1">
    <location>
        <begin position="90"/>
        <end position="111"/>
    </location>
</feature>
<dbReference type="Gene3D" id="3.40.33.10">
    <property type="entry name" value="CAP"/>
    <property type="match status" value="1"/>
</dbReference>
<feature type="region of interest" description="Disordered" evidence="1">
    <location>
        <begin position="87"/>
        <end position="141"/>
    </location>
</feature>
<dbReference type="Proteomes" id="UP001500782">
    <property type="component" value="Unassembled WGS sequence"/>
</dbReference>
<evidence type="ECO:0000259" key="3">
    <source>
        <dbReference type="Pfam" id="PF00188"/>
    </source>
</evidence>
<evidence type="ECO:0000313" key="5">
    <source>
        <dbReference type="Proteomes" id="UP001500782"/>
    </source>
</evidence>
<feature type="compositionally biased region" description="Gly residues" evidence="1">
    <location>
        <begin position="112"/>
        <end position="126"/>
    </location>
</feature>
<dbReference type="RefSeq" id="WP_343798568.1">
    <property type="nucleotide sequence ID" value="NZ_BAAADJ010000020.1"/>
</dbReference>
<feature type="signal peptide" evidence="2">
    <location>
        <begin position="1"/>
        <end position="22"/>
    </location>
</feature>
<dbReference type="PANTHER" id="PTHR31157:SF1">
    <property type="entry name" value="SCP DOMAIN-CONTAINING PROTEIN"/>
    <property type="match status" value="1"/>
</dbReference>
<dbReference type="CDD" id="cd05379">
    <property type="entry name" value="CAP_bacterial"/>
    <property type="match status" value="1"/>
</dbReference>
<dbReference type="NCBIfam" id="TIGR02909">
    <property type="entry name" value="spore_YkwD"/>
    <property type="match status" value="1"/>
</dbReference>
<organism evidence="4 5">
    <name type="scientific">Bacillus carboniphilus</name>
    <dbReference type="NCBI Taxonomy" id="86663"/>
    <lineage>
        <taxon>Bacteria</taxon>
        <taxon>Bacillati</taxon>
        <taxon>Bacillota</taxon>
        <taxon>Bacilli</taxon>
        <taxon>Bacillales</taxon>
        <taxon>Bacillaceae</taxon>
        <taxon>Bacillus</taxon>
    </lineage>
</organism>